<evidence type="ECO:0000256" key="2">
    <source>
        <dbReference type="ARBA" id="ARBA00006577"/>
    </source>
</evidence>
<comment type="catalytic activity">
    <reaction evidence="1 5 6">
        <text>[protein]-peptidylproline (omega=180) = [protein]-peptidylproline (omega=0)</text>
        <dbReference type="Rhea" id="RHEA:16237"/>
        <dbReference type="Rhea" id="RHEA-COMP:10747"/>
        <dbReference type="Rhea" id="RHEA-COMP:10748"/>
        <dbReference type="ChEBI" id="CHEBI:83833"/>
        <dbReference type="ChEBI" id="CHEBI:83834"/>
        <dbReference type="EC" id="5.2.1.8"/>
    </reaction>
</comment>
<dbReference type="RefSeq" id="WP_106198068.1">
    <property type="nucleotide sequence ID" value="NZ_JAXEIU010000004.1"/>
</dbReference>
<dbReference type="Proteomes" id="UP000245523">
    <property type="component" value="Unassembled WGS sequence"/>
</dbReference>
<comment type="similarity">
    <text evidence="2 6">Belongs to the FKBP-type PPIase family.</text>
</comment>
<keyword evidence="9" id="KW-1185">Reference proteome</keyword>
<keyword evidence="4 5" id="KW-0413">Isomerase</keyword>
<dbReference type="Gene3D" id="3.10.50.40">
    <property type="match status" value="1"/>
</dbReference>
<organism evidence="8 9">
    <name type="scientific">Hallerella porci</name>
    <dbReference type="NCBI Taxonomy" id="1945871"/>
    <lineage>
        <taxon>Bacteria</taxon>
        <taxon>Pseudomonadati</taxon>
        <taxon>Fibrobacterota</taxon>
        <taxon>Fibrobacteria</taxon>
        <taxon>Fibrobacterales</taxon>
        <taxon>Fibrobacteraceae</taxon>
        <taxon>Hallerella</taxon>
    </lineage>
</organism>
<dbReference type="GO" id="GO:0016853">
    <property type="term" value="F:isomerase activity"/>
    <property type="evidence" value="ECO:0007669"/>
    <property type="project" value="UniProtKB-KW"/>
</dbReference>
<feature type="domain" description="PPIase FKBP-type" evidence="7">
    <location>
        <begin position="153"/>
        <end position="239"/>
    </location>
</feature>
<dbReference type="InterPro" id="IPR046357">
    <property type="entry name" value="PPIase_dom_sf"/>
</dbReference>
<evidence type="ECO:0000313" key="8">
    <source>
        <dbReference type="EMBL" id="PWL03460.1"/>
    </source>
</evidence>
<dbReference type="EMBL" id="QGHD01000005">
    <property type="protein sequence ID" value="PWL03460.1"/>
    <property type="molecule type" value="Genomic_DNA"/>
</dbReference>
<evidence type="ECO:0000259" key="7">
    <source>
        <dbReference type="PROSITE" id="PS50059"/>
    </source>
</evidence>
<dbReference type="Pfam" id="PF01346">
    <property type="entry name" value="FKBP_N"/>
    <property type="match status" value="1"/>
</dbReference>
<dbReference type="InterPro" id="IPR001179">
    <property type="entry name" value="PPIase_FKBP_dom"/>
</dbReference>
<proteinExistence type="inferred from homology"/>
<evidence type="ECO:0000313" key="9">
    <source>
        <dbReference type="Proteomes" id="UP000245523"/>
    </source>
</evidence>
<reference evidence="8 9" key="1">
    <citation type="submission" date="2018-05" db="EMBL/GenBank/DDBJ databases">
        <title>Animal gut microbial communities from fecal samples from Wisconsin, USA.</title>
        <authorList>
            <person name="Neumann A."/>
        </authorList>
    </citation>
    <scope>NUCLEOTIDE SEQUENCE [LARGE SCALE GENOMIC DNA]</scope>
    <source>
        <strain evidence="8 9">UWS4</strain>
    </source>
</reference>
<name>A0ABX5LLZ0_9BACT</name>
<gene>
    <name evidence="8" type="ORF">B0H50_1052</name>
</gene>
<accession>A0ABX5LLZ0</accession>
<evidence type="ECO:0000256" key="6">
    <source>
        <dbReference type="RuleBase" id="RU003915"/>
    </source>
</evidence>
<evidence type="ECO:0000256" key="3">
    <source>
        <dbReference type="ARBA" id="ARBA00023110"/>
    </source>
</evidence>
<dbReference type="InterPro" id="IPR036944">
    <property type="entry name" value="PPIase_FKBP_N_sf"/>
</dbReference>
<dbReference type="PANTHER" id="PTHR43811:SF19">
    <property type="entry name" value="39 KDA FK506-BINDING NUCLEAR PROTEIN"/>
    <property type="match status" value="1"/>
</dbReference>
<evidence type="ECO:0000256" key="1">
    <source>
        <dbReference type="ARBA" id="ARBA00000971"/>
    </source>
</evidence>
<evidence type="ECO:0000256" key="4">
    <source>
        <dbReference type="ARBA" id="ARBA00023235"/>
    </source>
</evidence>
<sequence length="244" mass="26222">MKKLLALGMAAALLAGCNDLGAKSGKTSLVTEKDKYSYALGANFGSQAHYQLVTRDSVALDLDAFYQGFKERYLADSANYLMNDSLVYATLNAFSQDLQKKKMEKDSIASAKNLAEQEEFLAKNKTAEGVITTESGLQYKVITEGNGAIPTDSSIVSVHYTGTLLNGKEFDSSVKRGQPAEFPVGAVIPGWTELLKLMKVGGKVQAWIPSALGYGPSGRQPMIPGNSLLIFEVELLEIKAPAAK</sequence>
<dbReference type="Gene3D" id="1.10.287.460">
    <property type="entry name" value="Peptidyl-prolyl cis-trans isomerase, FKBP-type, N-terminal domain"/>
    <property type="match status" value="1"/>
</dbReference>
<dbReference type="InterPro" id="IPR000774">
    <property type="entry name" value="PPIase_FKBP_N"/>
</dbReference>
<protein>
    <recommendedName>
        <fullName evidence="6">Peptidyl-prolyl cis-trans isomerase</fullName>
        <ecNumber evidence="6">5.2.1.8</ecNumber>
    </recommendedName>
</protein>
<dbReference type="SUPFAM" id="SSF54534">
    <property type="entry name" value="FKBP-like"/>
    <property type="match status" value="1"/>
</dbReference>
<dbReference type="EC" id="5.2.1.8" evidence="6"/>
<dbReference type="Pfam" id="PF00254">
    <property type="entry name" value="FKBP_C"/>
    <property type="match status" value="1"/>
</dbReference>
<comment type="caution">
    <text evidence="8">The sequence shown here is derived from an EMBL/GenBank/DDBJ whole genome shotgun (WGS) entry which is preliminary data.</text>
</comment>
<dbReference type="PROSITE" id="PS50059">
    <property type="entry name" value="FKBP_PPIASE"/>
    <property type="match status" value="1"/>
</dbReference>
<evidence type="ECO:0000256" key="5">
    <source>
        <dbReference type="PROSITE-ProRule" id="PRU00277"/>
    </source>
</evidence>
<dbReference type="PROSITE" id="PS51257">
    <property type="entry name" value="PROKAR_LIPOPROTEIN"/>
    <property type="match status" value="1"/>
</dbReference>
<keyword evidence="3 5" id="KW-0697">Rotamase</keyword>
<dbReference type="PANTHER" id="PTHR43811">
    <property type="entry name" value="FKBP-TYPE PEPTIDYL-PROLYL CIS-TRANS ISOMERASE FKPA"/>
    <property type="match status" value="1"/>
</dbReference>